<feature type="signal peptide" evidence="7">
    <location>
        <begin position="1"/>
        <end position="17"/>
    </location>
</feature>
<dbReference type="PANTHER" id="PTHR11802:SF113">
    <property type="entry name" value="SERINE CARBOXYPEPTIDASE CTSA-4.1"/>
    <property type="match status" value="1"/>
</dbReference>
<accession>A0A367YGG1</accession>
<dbReference type="EMBL" id="QLNQ01000021">
    <property type="protein sequence ID" value="RCK64938.1"/>
    <property type="molecule type" value="Genomic_DNA"/>
</dbReference>
<keyword evidence="5 7" id="KW-0378">Hydrolase</keyword>
<gene>
    <name evidence="8" type="primary">CPY1_0</name>
    <name evidence="8" type="ORF">Cantr_00706</name>
</gene>
<proteinExistence type="inferred from homology"/>
<dbReference type="PROSITE" id="PS00560">
    <property type="entry name" value="CARBOXYPEPT_SER_HIS"/>
    <property type="match status" value="1"/>
</dbReference>
<dbReference type="EC" id="3.4.16.-" evidence="7"/>
<keyword evidence="9" id="KW-1185">Reference proteome</keyword>
<dbReference type="STRING" id="5486.A0A367YGG1"/>
<dbReference type="GO" id="GO:0004185">
    <property type="term" value="F:serine-type carboxypeptidase activity"/>
    <property type="evidence" value="ECO:0007669"/>
    <property type="project" value="UniProtKB-UniRule"/>
</dbReference>
<dbReference type="GO" id="GO:0000324">
    <property type="term" value="C:fungal-type vacuole"/>
    <property type="evidence" value="ECO:0007669"/>
    <property type="project" value="TreeGrafter"/>
</dbReference>
<evidence type="ECO:0000256" key="4">
    <source>
        <dbReference type="ARBA" id="ARBA00022729"/>
    </source>
</evidence>
<dbReference type="Proteomes" id="UP000253472">
    <property type="component" value="Unassembled WGS sequence"/>
</dbReference>
<organism evidence="8 9">
    <name type="scientific">Candida viswanathii</name>
    <dbReference type="NCBI Taxonomy" id="5486"/>
    <lineage>
        <taxon>Eukaryota</taxon>
        <taxon>Fungi</taxon>
        <taxon>Dikarya</taxon>
        <taxon>Ascomycota</taxon>
        <taxon>Saccharomycotina</taxon>
        <taxon>Pichiomycetes</taxon>
        <taxon>Debaryomycetaceae</taxon>
        <taxon>Candida/Lodderomyces clade</taxon>
        <taxon>Candida</taxon>
    </lineage>
</organism>
<dbReference type="Pfam" id="PF00450">
    <property type="entry name" value="Peptidase_S10"/>
    <property type="match status" value="1"/>
</dbReference>
<dbReference type="InterPro" id="IPR001563">
    <property type="entry name" value="Peptidase_S10"/>
</dbReference>
<dbReference type="OrthoDB" id="443318at2759"/>
<sequence>MKLPLALLSTVFGLAAATPPQTPFSLFPLQELKDELVGKVSTGQLFHLEQEWMQFERKHGLKYMLDQLQKFKASFDAPNPFSKKQSTYSIDISSTSAPELLGFDTVKQYSGYFNVNDKDKNYFFWFFESRNDPATDPLVIWLNGGPGCSSLCGLALELGPSIVNATLQPEFNPYAWNSNASVLFLDQPANVGFSYGGNIPITSDEAATDFVEFVKVFYEKFPEYADLDLHISGESYGGHYVPAFARAVHEAEIPLKSILIGNGVTDPVVQLGEVANMGCGEGGIGQIYTDKECEEYPAAYEKFVPYGELCYNNPNVLTCFVAALFSPKQPDKGDLNPYDSRVKCGNNSLCYDQIDYLNDYFNLESVQKSLGVEKSYTMCSSEVGSRFITDFMRPYQRHITALLDDGIPVLIYVGDKDLVCDWVGNLAWVNALNYTEHEQFAATPFKPWHTLSGKHAGEVKNHGHFTYLRIFDSGHMVPMDQPENSLDMLNRWIRGDVRL</sequence>
<evidence type="ECO:0000256" key="2">
    <source>
        <dbReference type="ARBA" id="ARBA00022645"/>
    </source>
</evidence>
<dbReference type="PRINTS" id="PR00724">
    <property type="entry name" value="CRBOXYPTASEC"/>
</dbReference>
<keyword evidence="3 7" id="KW-0645">Protease</keyword>
<protein>
    <recommendedName>
        <fullName evidence="7">Carboxypeptidase</fullName>
        <ecNumber evidence="7">3.4.16.-</ecNumber>
    </recommendedName>
</protein>
<keyword evidence="4 7" id="KW-0732">Signal</keyword>
<dbReference type="GO" id="GO:0006508">
    <property type="term" value="P:proteolysis"/>
    <property type="evidence" value="ECO:0007669"/>
    <property type="project" value="UniProtKB-KW"/>
</dbReference>
<keyword evidence="6" id="KW-0325">Glycoprotein</keyword>
<name>A0A367YGG1_9ASCO</name>
<comment type="similarity">
    <text evidence="1 7">Belongs to the peptidase S10 family.</text>
</comment>
<evidence type="ECO:0000313" key="9">
    <source>
        <dbReference type="Proteomes" id="UP000253472"/>
    </source>
</evidence>
<dbReference type="Gene3D" id="1.10.287.410">
    <property type="match status" value="1"/>
</dbReference>
<evidence type="ECO:0000313" key="8">
    <source>
        <dbReference type="EMBL" id="RCK64938.1"/>
    </source>
</evidence>
<evidence type="ECO:0000256" key="1">
    <source>
        <dbReference type="ARBA" id="ARBA00009431"/>
    </source>
</evidence>
<dbReference type="InterPro" id="IPR029058">
    <property type="entry name" value="AB_hydrolase_fold"/>
</dbReference>
<comment type="caution">
    <text evidence="8">The sequence shown here is derived from an EMBL/GenBank/DDBJ whole genome shotgun (WGS) entry which is preliminary data.</text>
</comment>
<dbReference type="SUPFAM" id="SSF53474">
    <property type="entry name" value="alpha/beta-Hydrolases"/>
    <property type="match status" value="1"/>
</dbReference>
<evidence type="ECO:0000256" key="7">
    <source>
        <dbReference type="RuleBase" id="RU361156"/>
    </source>
</evidence>
<dbReference type="AlphaFoldDB" id="A0A367YGG1"/>
<dbReference type="InterPro" id="IPR018202">
    <property type="entry name" value="Ser_caboxypep_ser_AS"/>
</dbReference>
<dbReference type="PANTHER" id="PTHR11802">
    <property type="entry name" value="SERINE PROTEASE FAMILY S10 SERINE CARBOXYPEPTIDASE"/>
    <property type="match status" value="1"/>
</dbReference>
<evidence type="ECO:0000256" key="5">
    <source>
        <dbReference type="ARBA" id="ARBA00022801"/>
    </source>
</evidence>
<dbReference type="PROSITE" id="PS00131">
    <property type="entry name" value="CARBOXYPEPT_SER_SER"/>
    <property type="match status" value="1"/>
</dbReference>
<evidence type="ECO:0000256" key="6">
    <source>
        <dbReference type="ARBA" id="ARBA00023180"/>
    </source>
</evidence>
<evidence type="ECO:0000256" key="3">
    <source>
        <dbReference type="ARBA" id="ARBA00022670"/>
    </source>
</evidence>
<reference evidence="8 9" key="1">
    <citation type="submission" date="2018-06" db="EMBL/GenBank/DDBJ databases">
        <title>Whole genome sequencing of Candida tropicalis (genome annotated by CSBL at Korea University).</title>
        <authorList>
            <person name="Ahn J."/>
        </authorList>
    </citation>
    <scope>NUCLEOTIDE SEQUENCE [LARGE SCALE GENOMIC DNA]</scope>
    <source>
        <strain evidence="8 9">ATCC 20962</strain>
    </source>
</reference>
<keyword evidence="2 7" id="KW-0121">Carboxypeptidase</keyword>
<feature type="chain" id="PRO_5016485671" description="Carboxypeptidase" evidence="7">
    <location>
        <begin position="18"/>
        <end position="499"/>
    </location>
</feature>
<dbReference type="Gene3D" id="3.40.50.1820">
    <property type="entry name" value="alpha/beta hydrolase"/>
    <property type="match status" value="1"/>
</dbReference>
<dbReference type="InterPro" id="IPR033124">
    <property type="entry name" value="Ser_caboxypep_his_AS"/>
</dbReference>